<comment type="caution">
    <text evidence="2">The sequence shown here is derived from an EMBL/GenBank/DDBJ whole genome shotgun (WGS) entry which is preliminary data.</text>
</comment>
<accession>A0ABU7RAY8</accession>
<proteinExistence type="predicted"/>
<dbReference type="SUPFAM" id="SSF82282">
    <property type="entry name" value="Homocysteine S-methyltransferase"/>
    <property type="match status" value="1"/>
</dbReference>
<dbReference type="Gene3D" id="3.20.20.330">
    <property type="entry name" value="Homocysteine-binding-like domain"/>
    <property type="match status" value="1"/>
</dbReference>
<gene>
    <name evidence="2" type="ORF">VXJ25_07125</name>
</gene>
<dbReference type="EMBL" id="JAZGJQ010000008">
    <property type="protein sequence ID" value="MEE6147751.1"/>
    <property type="molecule type" value="Genomic_DNA"/>
</dbReference>
<sequence length="333" mass="34347">MIWMSREGDAATGAGGAGAPTACGSGGADLPEPESFGWTSYEFDDADDDLTASLARLLCAGEGTPLACSGDVFEAVGYAGARAEAPDAVWDACEQDTIEVAYRLYVAAGLQVAVTNTAGCDPWSIDASGAAVPFERVVERAVRAARSAAPPFVAGLLDVGGVPVEKSAASGARLLGELAHLGVHAFVVSGSVNEASAREALRAARSANEHLYPSRPVVASLDARALAGVDVREVRRLLGEMIEGGACVVGFDHVCAADARRLGPILTEVWRERGRRGYLQLCIPDSCDGRAEGAAQEELLLAARDLADVPLALVGFGEGVTPALAANIQGTWL</sequence>
<name>A0ABU7RAY8_9ACTN</name>
<evidence type="ECO:0008006" key="4">
    <source>
        <dbReference type="Google" id="ProtNLM"/>
    </source>
</evidence>
<dbReference type="Proteomes" id="UP001332931">
    <property type="component" value="Unassembled WGS sequence"/>
</dbReference>
<protein>
    <recommendedName>
        <fullName evidence="4">Hcy-binding domain-containing protein</fullName>
    </recommendedName>
</protein>
<organism evidence="2 3">
    <name type="scientific">Olsenella absiana</name>
    <dbReference type="NCBI Taxonomy" id="3115222"/>
    <lineage>
        <taxon>Bacteria</taxon>
        <taxon>Bacillati</taxon>
        <taxon>Actinomycetota</taxon>
        <taxon>Coriobacteriia</taxon>
        <taxon>Coriobacteriales</taxon>
        <taxon>Atopobiaceae</taxon>
        <taxon>Olsenella</taxon>
    </lineage>
</organism>
<evidence type="ECO:0000256" key="1">
    <source>
        <dbReference type="SAM" id="MobiDB-lite"/>
    </source>
</evidence>
<dbReference type="InterPro" id="IPR036589">
    <property type="entry name" value="HCY_dom_sf"/>
</dbReference>
<keyword evidence="3" id="KW-1185">Reference proteome</keyword>
<feature type="region of interest" description="Disordered" evidence="1">
    <location>
        <begin position="1"/>
        <end position="29"/>
    </location>
</feature>
<reference evidence="2 3" key="1">
    <citation type="submission" date="2024-01" db="EMBL/GenBank/DDBJ databases">
        <title>Description of Olsenella sp. nov., isolated from pig feces.</title>
        <authorList>
            <person name="Chang Y.-H."/>
        </authorList>
    </citation>
    <scope>NUCLEOTIDE SEQUENCE [LARGE SCALE GENOMIC DNA]</scope>
    <source>
        <strain evidence="2 3">YH-ols2223</strain>
    </source>
</reference>
<evidence type="ECO:0000313" key="3">
    <source>
        <dbReference type="Proteomes" id="UP001332931"/>
    </source>
</evidence>
<evidence type="ECO:0000313" key="2">
    <source>
        <dbReference type="EMBL" id="MEE6147751.1"/>
    </source>
</evidence>